<feature type="coiled-coil region" evidence="1">
    <location>
        <begin position="121"/>
        <end position="155"/>
    </location>
</feature>
<gene>
    <name evidence="2" type="ORF">HBH39_18835</name>
</gene>
<evidence type="ECO:0000256" key="1">
    <source>
        <dbReference type="SAM" id="Coils"/>
    </source>
</evidence>
<accession>A0A6G9QPL7</accession>
<dbReference type="Proteomes" id="UP000502608">
    <property type="component" value="Plasmid pPN3F2_2"/>
</dbReference>
<dbReference type="KEGG" id="saes:HBH39_18835"/>
<evidence type="ECO:0000313" key="2">
    <source>
        <dbReference type="EMBL" id="QIR16534.1"/>
    </source>
</evidence>
<sequence>MKILVIIFMSVVLVIAPSKVLAQQGEVKEAGYKIPVGMAVTKIVPHDWKVMFTDNTMRNYQITWSKGDRWTNVLDQVGMQYDLAFVADARSRVLYVSDTKDLLLRGITLIASTGEAKKINLAEVEFAALDAEAEMQSIQSELKDATRQVVKIENDIYQAVNDLDRQSDRLVQSQSKSVAFGNPVDKSVTMDLMKRSTANEIALYIASNDDEDALIEAGDLLTSLNNYFSDRWNYEAVFSKKSLPLIVTLPHSLRMPSTSMADDIHSFSDAINNKKNAVNIFFKVVKGRSMDGTKEGQIQITIANKQN</sequence>
<dbReference type="RefSeq" id="WP_167680362.1">
    <property type="nucleotide sequence ID" value="NZ_CP050315.1"/>
</dbReference>
<dbReference type="EMBL" id="CP050315">
    <property type="protein sequence ID" value="QIR16534.1"/>
    <property type="molecule type" value="Genomic_DNA"/>
</dbReference>
<keyword evidence="2" id="KW-0614">Plasmid</keyword>
<dbReference type="AlphaFoldDB" id="A0A6G9QPL7"/>
<name>A0A6G9QPL7_9GAMM</name>
<keyword evidence="3" id="KW-1185">Reference proteome</keyword>
<proteinExistence type="predicted"/>
<organism evidence="2 3">
    <name type="scientific">Shewanella aestuarii</name>
    <dbReference type="NCBI Taxonomy" id="1028752"/>
    <lineage>
        <taxon>Bacteria</taxon>
        <taxon>Pseudomonadati</taxon>
        <taxon>Pseudomonadota</taxon>
        <taxon>Gammaproteobacteria</taxon>
        <taxon>Alteromonadales</taxon>
        <taxon>Shewanellaceae</taxon>
        <taxon>Shewanella</taxon>
    </lineage>
</organism>
<keyword evidence="1" id="KW-0175">Coiled coil</keyword>
<evidence type="ECO:0000313" key="3">
    <source>
        <dbReference type="Proteomes" id="UP000502608"/>
    </source>
</evidence>
<protein>
    <submittedName>
        <fullName evidence="2">Uncharacterized protein</fullName>
    </submittedName>
</protein>
<reference evidence="2 3" key="1">
    <citation type="submission" date="2020-03" db="EMBL/GenBank/DDBJ databases">
        <title>Complete genome sequence of Shewanella sp.</title>
        <authorList>
            <person name="Kim Y.-S."/>
            <person name="Kim S.-J."/>
            <person name="Jung H.-K."/>
            <person name="Kim K.-H."/>
        </authorList>
    </citation>
    <scope>NUCLEOTIDE SEQUENCE [LARGE SCALE GENOMIC DNA]</scope>
    <source>
        <strain evidence="2 3">PN3F2</strain>
        <plasmid evidence="2 3">pPN3F2_2</plasmid>
    </source>
</reference>
<geneLocation type="plasmid" evidence="2 3">
    <name>pPN3F2_2</name>
</geneLocation>